<accession>A0A4V3DE67</accession>
<evidence type="ECO:0000313" key="2">
    <source>
        <dbReference type="EMBL" id="TDQ79109.1"/>
    </source>
</evidence>
<dbReference type="Gene3D" id="3.10.450.50">
    <property type="match status" value="1"/>
</dbReference>
<name>A0A4V3DE67_9SPHI</name>
<reference evidence="2 3" key="1">
    <citation type="submission" date="2019-03" db="EMBL/GenBank/DDBJ databases">
        <title>Genomic Encyclopedia of Archaeal and Bacterial Type Strains, Phase II (KMG-II): from individual species to whole genera.</title>
        <authorList>
            <person name="Goeker M."/>
        </authorList>
    </citation>
    <scope>NUCLEOTIDE SEQUENCE [LARGE SCALE GENOMIC DNA]</scope>
    <source>
        <strain evidence="2 3">DSM 28353</strain>
    </source>
</reference>
<dbReference type="InterPro" id="IPR032710">
    <property type="entry name" value="NTF2-like_dom_sf"/>
</dbReference>
<dbReference type="InterPro" id="IPR039437">
    <property type="entry name" value="FrzH/put_lumazine-bd"/>
</dbReference>
<gene>
    <name evidence="2" type="ORF">CLV99_0541</name>
</gene>
<evidence type="ECO:0000313" key="3">
    <source>
        <dbReference type="Proteomes" id="UP000295292"/>
    </source>
</evidence>
<comment type="caution">
    <text evidence="2">The sequence shown here is derived from an EMBL/GenBank/DDBJ whole genome shotgun (WGS) entry which is preliminary data.</text>
</comment>
<keyword evidence="1" id="KW-0732">Signal</keyword>
<dbReference type="AlphaFoldDB" id="A0A4V3DE67"/>
<feature type="chain" id="PRO_5020833679" evidence="1">
    <location>
        <begin position="17"/>
        <end position="142"/>
    </location>
</feature>
<evidence type="ECO:0000256" key="1">
    <source>
        <dbReference type="SAM" id="SignalP"/>
    </source>
</evidence>
<dbReference type="SUPFAM" id="SSF54427">
    <property type="entry name" value="NTF2-like"/>
    <property type="match status" value="1"/>
</dbReference>
<proteinExistence type="predicted"/>
<dbReference type="RefSeq" id="WP_133582923.1">
    <property type="nucleotide sequence ID" value="NZ_SNYV01000011.1"/>
</dbReference>
<dbReference type="Proteomes" id="UP000295292">
    <property type="component" value="Unassembled WGS sequence"/>
</dbReference>
<dbReference type="OrthoDB" id="764454at2"/>
<feature type="signal peptide" evidence="1">
    <location>
        <begin position="1"/>
        <end position="16"/>
    </location>
</feature>
<dbReference type="EMBL" id="SNYV01000011">
    <property type="protein sequence ID" value="TDQ79109.1"/>
    <property type="molecule type" value="Genomic_DNA"/>
</dbReference>
<protein>
    <submittedName>
        <fullName evidence="2">Putative lumazine-binding protein</fullName>
    </submittedName>
</protein>
<organism evidence="2 3">
    <name type="scientific">Sphingobacterium yanglingense</name>
    <dbReference type="NCBI Taxonomy" id="1437280"/>
    <lineage>
        <taxon>Bacteria</taxon>
        <taxon>Pseudomonadati</taxon>
        <taxon>Bacteroidota</taxon>
        <taxon>Sphingobacteriia</taxon>
        <taxon>Sphingobacteriales</taxon>
        <taxon>Sphingobacteriaceae</taxon>
        <taxon>Sphingobacterium</taxon>
    </lineage>
</organism>
<dbReference type="Pfam" id="PF12893">
    <property type="entry name" value="Lumazine_bd_2"/>
    <property type="match status" value="1"/>
</dbReference>
<sequence length="142" mass="15661">MYKLIAIITASLFAFASGFNASARETVNPLKDVNANKITLTYAEAITSGNTDFNKHLFTADFQHLNSASNEVSDRAAYLGFLKANKGVKYNCSTDYEILDQAGKTSVAKVSMKFETFTRVDYITMVQSADGWKISKVVTTYP</sequence>
<keyword evidence="3" id="KW-1185">Reference proteome</keyword>